<feature type="region of interest" description="Disordered" evidence="1">
    <location>
        <begin position="342"/>
        <end position="375"/>
    </location>
</feature>
<feature type="compositionally biased region" description="Low complexity" evidence="1">
    <location>
        <begin position="352"/>
        <end position="365"/>
    </location>
</feature>
<dbReference type="OrthoDB" id="3212736at2"/>
<evidence type="ECO:0000256" key="1">
    <source>
        <dbReference type="SAM" id="MobiDB-lite"/>
    </source>
</evidence>
<name>A0A345HQT7_9ACTN</name>
<keyword evidence="3" id="KW-1185">Reference proteome</keyword>
<proteinExistence type="predicted"/>
<evidence type="ECO:0000313" key="3">
    <source>
        <dbReference type="Proteomes" id="UP000253868"/>
    </source>
</evidence>
<dbReference type="Proteomes" id="UP000253868">
    <property type="component" value="Chromosome"/>
</dbReference>
<reference evidence="3" key="1">
    <citation type="submission" date="2018-07" db="EMBL/GenBank/DDBJ databases">
        <authorList>
            <person name="Zhao J."/>
        </authorList>
    </citation>
    <scope>NUCLEOTIDE SEQUENCE [LARGE SCALE GENOMIC DNA]</scope>
    <source>
        <strain evidence="3">GSSD-12</strain>
    </source>
</reference>
<dbReference type="KEGG" id="spad:DVK44_16735"/>
<sequence length="375" mass="38897">MAPKAVESRGRLVHGVPVGYPRTEAGAKAAAANYAVIMGSSRFLSDRSFRHRAVAVMGVSSVASAAAREADRRAGRVLGELRGDNAKVDLQRAIARTGVLSARVLGFDIHKATVRLWITTVRGSAAGHATPRAAFQTVTLTLTWEDNDWKMQGSSATGGLVAPIDTRQASNVARDFVDYVPAGAADPVLSGSVGTDGFPAAYVHTERGARAAATSAAMLYGDPRFFTDSGWRHRMLNATAARSVLGTVTSEADATARLVVENRALGADGRTVDGGVLVTRTAVLATRSVSYSGRAASVELWTASVGGVAGTDETQRPQVAFLRMTVELTRADGTWKTLAVTPSEPLVPAPPAEEQAASAASFASVGGAGDAPALP</sequence>
<dbReference type="EMBL" id="CP031194">
    <property type="protein sequence ID" value="AXG79061.1"/>
    <property type="molecule type" value="Genomic_DNA"/>
</dbReference>
<gene>
    <name evidence="2" type="ORF">DVK44_16735</name>
</gene>
<accession>A0A345HQT7</accession>
<protein>
    <submittedName>
        <fullName evidence="2">Uncharacterized protein</fullName>
    </submittedName>
</protein>
<dbReference type="AlphaFoldDB" id="A0A345HQT7"/>
<evidence type="ECO:0000313" key="2">
    <source>
        <dbReference type="EMBL" id="AXG79061.1"/>
    </source>
</evidence>
<organism evidence="2 3">
    <name type="scientific">Streptomyces paludis</name>
    <dbReference type="NCBI Taxonomy" id="2282738"/>
    <lineage>
        <taxon>Bacteria</taxon>
        <taxon>Bacillati</taxon>
        <taxon>Actinomycetota</taxon>
        <taxon>Actinomycetes</taxon>
        <taxon>Kitasatosporales</taxon>
        <taxon>Streptomycetaceae</taxon>
        <taxon>Streptomyces</taxon>
    </lineage>
</organism>